<dbReference type="Proteomes" id="UP000325440">
    <property type="component" value="Unassembled WGS sequence"/>
</dbReference>
<keyword evidence="2" id="KW-1185">Reference proteome</keyword>
<name>A0A5E4N275_9HEMI</name>
<evidence type="ECO:0000313" key="1">
    <source>
        <dbReference type="EMBL" id="VVC38045.1"/>
    </source>
</evidence>
<sequence>MNVLVLFIYVNNDQNDAHRMCRRFRVFTTSTPTIFCKIYNLVGRPVDELRPLTDRIILVFDVRRVLSTGVHIFCAITCFPAVDRNITLSKIFEIVLSVSGRSGPFVETTTTTTTFGTVPSPTPSAFV</sequence>
<reference evidence="1 2" key="1">
    <citation type="submission" date="2019-08" db="EMBL/GenBank/DDBJ databases">
        <authorList>
            <person name="Alioto T."/>
            <person name="Alioto T."/>
            <person name="Gomez Garrido J."/>
        </authorList>
    </citation>
    <scope>NUCLEOTIDE SEQUENCE [LARGE SCALE GENOMIC DNA]</scope>
</reference>
<organism evidence="1 2">
    <name type="scientific">Cinara cedri</name>
    <dbReference type="NCBI Taxonomy" id="506608"/>
    <lineage>
        <taxon>Eukaryota</taxon>
        <taxon>Metazoa</taxon>
        <taxon>Ecdysozoa</taxon>
        <taxon>Arthropoda</taxon>
        <taxon>Hexapoda</taxon>
        <taxon>Insecta</taxon>
        <taxon>Pterygota</taxon>
        <taxon>Neoptera</taxon>
        <taxon>Paraneoptera</taxon>
        <taxon>Hemiptera</taxon>
        <taxon>Sternorrhyncha</taxon>
        <taxon>Aphidomorpha</taxon>
        <taxon>Aphidoidea</taxon>
        <taxon>Aphididae</taxon>
        <taxon>Lachninae</taxon>
        <taxon>Cinara</taxon>
    </lineage>
</organism>
<dbReference type="AlphaFoldDB" id="A0A5E4N275"/>
<gene>
    <name evidence="1" type="ORF">CINCED_3A022156</name>
</gene>
<accession>A0A5E4N275</accession>
<protein>
    <submittedName>
        <fullName evidence="1">Uncharacterized protein</fullName>
    </submittedName>
</protein>
<evidence type="ECO:0000313" key="2">
    <source>
        <dbReference type="Proteomes" id="UP000325440"/>
    </source>
</evidence>
<proteinExistence type="predicted"/>
<dbReference type="EMBL" id="CABPRJ010001460">
    <property type="protein sequence ID" value="VVC38045.1"/>
    <property type="molecule type" value="Genomic_DNA"/>
</dbReference>